<evidence type="ECO:0000256" key="5">
    <source>
        <dbReference type="ARBA" id="ARBA00022970"/>
    </source>
</evidence>
<accession>A0A5C3NUB4</accession>
<name>A0A5C3NUB4_9AGAM</name>
<dbReference type="InterPro" id="IPR013057">
    <property type="entry name" value="AA_transpt_TM"/>
</dbReference>
<dbReference type="Pfam" id="PF01490">
    <property type="entry name" value="Aa_trans"/>
    <property type="match status" value="1"/>
</dbReference>
<dbReference type="Proteomes" id="UP000305948">
    <property type="component" value="Unassembled WGS sequence"/>
</dbReference>
<reference evidence="11 12" key="1">
    <citation type="journal article" date="2019" name="Nat. Ecol. Evol.">
        <title>Megaphylogeny resolves global patterns of mushroom evolution.</title>
        <authorList>
            <person name="Varga T."/>
            <person name="Krizsan K."/>
            <person name="Foldi C."/>
            <person name="Dima B."/>
            <person name="Sanchez-Garcia M."/>
            <person name="Sanchez-Ramirez S."/>
            <person name="Szollosi G.J."/>
            <person name="Szarkandi J.G."/>
            <person name="Papp V."/>
            <person name="Albert L."/>
            <person name="Andreopoulos W."/>
            <person name="Angelini C."/>
            <person name="Antonin V."/>
            <person name="Barry K.W."/>
            <person name="Bougher N.L."/>
            <person name="Buchanan P."/>
            <person name="Buyck B."/>
            <person name="Bense V."/>
            <person name="Catcheside P."/>
            <person name="Chovatia M."/>
            <person name="Cooper J."/>
            <person name="Damon W."/>
            <person name="Desjardin D."/>
            <person name="Finy P."/>
            <person name="Geml J."/>
            <person name="Haridas S."/>
            <person name="Hughes K."/>
            <person name="Justo A."/>
            <person name="Karasinski D."/>
            <person name="Kautmanova I."/>
            <person name="Kiss B."/>
            <person name="Kocsube S."/>
            <person name="Kotiranta H."/>
            <person name="LaButti K.M."/>
            <person name="Lechner B.E."/>
            <person name="Liimatainen K."/>
            <person name="Lipzen A."/>
            <person name="Lukacs Z."/>
            <person name="Mihaltcheva S."/>
            <person name="Morgado L.N."/>
            <person name="Niskanen T."/>
            <person name="Noordeloos M.E."/>
            <person name="Ohm R.A."/>
            <person name="Ortiz-Santana B."/>
            <person name="Ovrebo C."/>
            <person name="Racz N."/>
            <person name="Riley R."/>
            <person name="Savchenko A."/>
            <person name="Shiryaev A."/>
            <person name="Soop K."/>
            <person name="Spirin V."/>
            <person name="Szebenyi C."/>
            <person name="Tomsovsky M."/>
            <person name="Tulloss R.E."/>
            <person name="Uehling J."/>
            <person name="Grigoriev I.V."/>
            <person name="Vagvolgyi C."/>
            <person name="Papp T."/>
            <person name="Martin F.M."/>
            <person name="Miettinen O."/>
            <person name="Hibbett D.S."/>
            <person name="Nagy L.G."/>
        </authorList>
    </citation>
    <scope>NUCLEOTIDE SEQUENCE [LARGE SCALE GENOMIC DNA]</scope>
    <source>
        <strain evidence="11 12">OMC1185</strain>
    </source>
</reference>
<comment type="similarity">
    <text evidence="2">Belongs to the amino acid/polyamine transporter 2 family.</text>
</comment>
<evidence type="ECO:0000256" key="9">
    <source>
        <dbReference type="SAM" id="Phobius"/>
    </source>
</evidence>
<protein>
    <recommendedName>
        <fullName evidence="10">Amino acid transporter transmembrane domain-containing protein</fullName>
    </recommendedName>
</protein>
<dbReference type="GO" id="GO:0005774">
    <property type="term" value="C:vacuolar membrane"/>
    <property type="evidence" value="ECO:0007669"/>
    <property type="project" value="TreeGrafter"/>
</dbReference>
<evidence type="ECO:0000256" key="7">
    <source>
        <dbReference type="ARBA" id="ARBA00023136"/>
    </source>
</evidence>
<feature type="transmembrane region" description="Helical" evidence="9">
    <location>
        <begin position="270"/>
        <end position="293"/>
    </location>
</feature>
<evidence type="ECO:0000256" key="4">
    <source>
        <dbReference type="ARBA" id="ARBA00022692"/>
    </source>
</evidence>
<feature type="transmembrane region" description="Helical" evidence="9">
    <location>
        <begin position="227"/>
        <end position="249"/>
    </location>
</feature>
<organism evidence="11 12">
    <name type="scientific">Heliocybe sulcata</name>
    <dbReference type="NCBI Taxonomy" id="5364"/>
    <lineage>
        <taxon>Eukaryota</taxon>
        <taxon>Fungi</taxon>
        <taxon>Dikarya</taxon>
        <taxon>Basidiomycota</taxon>
        <taxon>Agaricomycotina</taxon>
        <taxon>Agaricomycetes</taxon>
        <taxon>Gloeophyllales</taxon>
        <taxon>Gloeophyllaceae</taxon>
        <taxon>Heliocybe</taxon>
    </lineage>
</organism>
<feature type="transmembrane region" description="Helical" evidence="9">
    <location>
        <begin position="550"/>
        <end position="568"/>
    </location>
</feature>
<dbReference type="GO" id="GO:0015179">
    <property type="term" value="F:L-amino acid transmembrane transporter activity"/>
    <property type="evidence" value="ECO:0007669"/>
    <property type="project" value="TreeGrafter"/>
</dbReference>
<evidence type="ECO:0000256" key="8">
    <source>
        <dbReference type="SAM" id="MobiDB-lite"/>
    </source>
</evidence>
<evidence type="ECO:0000313" key="12">
    <source>
        <dbReference type="Proteomes" id="UP000305948"/>
    </source>
</evidence>
<keyword evidence="7 9" id="KW-0472">Membrane</keyword>
<dbReference type="PANTHER" id="PTHR22950">
    <property type="entry name" value="AMINO ACID TRANSPORTER"/>
    <property type="match status" value="1"/>
</dbReference>
<gene>
    <name evidence="11" type="ORF">OE88DRAFT_1651027</name>
</gene>
<feature type="transmembrane region" description="Helical" evidence="9">
    <location>
        <begin position="580"/>
        <end position="602"/>
    </location>
</feature>
<keyword evidence="4 9" id="KW-0812">Transmembrane</keyword>
<evidence type="ECO:0000256" key="6">
    <source>
        <dbReference type="ARBA" id="ARBA00022989"/>
    </source>
</evidence>
<proteinExistence type="inferred from homology"/>
<dbReference type="STRING" id="5364.A0A5C3NUB4"/>
<dbReference type="EMBL" id="ML213503">
    <property type="protein sequence ID" value="TFK57351.1"/>
    <property type="molecule type" value="Genomic_DNA"/>
</dbReference>
<sequence length="606" mass="64643">MTSLPTDSSFRAGSLGSTASSFIDAVASYRRAQYFLTSNAATSAEGLDETSEDVEAAVEEDIRGQGIPIPSSYGSSRMQDGLVGNLDWDEDELPTPRPISDSNVAGGTLLPPVVVSPPERDGAPASTPRPFGERTPLLRKPTSRSAVGGDAAPMVQPSGLTAPQSQKQVGGALTHRVSTASLKSTKHNFGGKSTFGQTLFNSIAILLGIGMLSEPLAFAYAGWIGGTFLIIFYGYITCYTAKILAHIILDDPRLRSYADIGRKAFGPKSMPLTSAMFCLELFAVSVALVTLYADSLHSVLPTYSADTYKLLGLVVLVPTVFLPLSLLSYTSIMGIVSTLFLVVAIFIDGFSRKHSPGSLWEPAETNLGIHSVGELGIAFGLFMAGFSGHAVIPSLARDMIDPSQFDTMIDWAFSAATLIYAVIGVAGYLMFGDSVHDEISQDLLLMKGYNPLLNKIALWMLVINPLSKFALATRPLNLNVTLEIILGLETTLPPTSPEDHDLKPSPSSGSSRSDSTRHMFLRRAFTVLERVLFTLLSVTVSILVPQFSSVMAFLGSFSAFLLCVIGPVSAKIALQGRCGLWDGLLLGVGIVMAVWGTGAAFWSTTE</sequence>
<evidence type="ECO:0000256" key="2">
    <source>
        <dbReference type="ARBA" id="ARBA00008066"/>
    </source>
</evidence>
<dbReference type="OrthoDB" id="655540at2759"/>
<feature type="region of interest" description="Disordered" evidence="8">
    <location>
        <begin position="113"/>
        <end position="165"/>
    </location>
</feature>
<evidence type="ECO:0000259" key="10">
    <source>
        <dbReference type="Pfam" id="PF01490"/>
    </source>
</evidence>
<keyword evidence="3" id="KW-0813">Transport</keyword>
<evidence type="ECO:0000256" key="3">
    <source>
        <dbReference type="ARBA" id="ARBA00022448"/>
    </source>
</evidence>
<feature type="transmembrane region" description="Helical" evidence="9">
    <location>
        <begin position="411"/>
        <end position="431"/>
    </location>
</feature>
<dbReference type="AlphaFoldDB" id="A0A5C3NUB4"/>
<dbReference type="PANTHER" id="PTHR22950:SF692">
    <property type="entry name" value="TRANSMEMBRANE AMINO ACID TRANSPORTER FAMILY PROTEIN"/>
    <property type="match status" value="1"/>
</dbReference>
<evidence type="ECO:0000256" key="1">
    <source>
        <dbReference type="ARBA" id="ARBA00004141"/>
    </source>
</evidence>
<feature type="transmembrane region" description="Helical" evidence="9">
    <location>
        <begin position="313"/>
        <end position="346"/>
    </location>
</feature>
<feature type="transmembrane region" description="Helical" evidence="9">
    <location>
        <begin position="527"/>
        <end position="544"/>
    </location>
</feature>
<feature type="region of interest" description="Disordered" evidence="8">
    <location>
        <begin position="495"/>
        <end position="515"/>
    </location>
</feature>
<evidence type="ECO:0000313" key="11">
    <source>
        <dbReference type="EMBL" id="TFK57351.1"/>
    </source>
</evidence>
<feature type="domain" description="Amino acid transporter transmembrane" evidence="10">
    <location>
        <begin position="192"/>
        <end position="576"/>
    </location>
</feature>
<keyword evidence="5" id="KW-0029">Amino-acid transport</keyword>
<feature type="transmembrane region" description="Helical" evidence="9">
    <location>
        <begin position="367"/>
        <end position="391"/>
    </location>
</feature>
<keyword evidence="12" id="KW-1185">Reference proteome</keyword>
<comment type="subcellular location">
    <subcellularLocation>
        <location evidence="1">Membrane</location>
        <topology evidence="1">Multi-pass membrane protein</topology>
    </subcellularLocation>
</comment>
<keyword evidence="6 9" id="KW-1133">Transmembrane helix</keyword>